<dbReference type="Gene3D" id="3.40.50.12390">
    <property type="match status" value="2"/>
</dbReference>
<dbReference type="PANTHER" id="PTHR12341">
    <property type="entry name" value="5'-&gt;3' EXORIBONUCLEASE"/>
    <property type="match status" value="1"/>
</dbReference>
<evidence type="ECO:0000256" key="4">
    <source>
        <dbReference type="ARBA" id="ARBA00022801"/>
    </source>
</evidence>
<dbReference type="InterPro" id="IPR027073">
    <property type="entry name" value="5_3_exoribonuclease"/>
</dbReference>
<feature type="compositionally biased region" description="Basic and acidic residues" evidence="7">
    <location>
        <begin position="254"/>
        <end position="270"/>
    </location>
</feature>
<dbReference type="CDD" id="cd18673">
    <property type="entry name" value="PIN_XRN1-2-like"/>
    <property type="match status" value="1"/>
</dbReference>
<feature type="region of interest" description="Disordered" evidence="7">
    <location>
        <begin position="960"/>
        <end position="992"/>
    </location>
</feature>
<dbReference type="Pfam" id="PF17846">
    <property type="entry name" value="XRN_M"/>
    <property type="match status" value="1"/>
</dbReference>
<dbReference type="FunFam" id="1.25.40.1050:FF:000002">
    <property type="entry name" value="5'-3' exoribonuclease"/>
    <property type="match status" value="1"/>
</dbReference>
<keyword evidence="5 6" id="KW-0269">Exonuclease</keyword>
<organism evidence="10 11">
    <name type="scientific">Perilla frutescens var. hirtella</name>
    <name type="common">Perilla citriodora</name>
    <name type="synonym">Perilla setoyensis</name>
    <dbReference type="NCBI Taxonomy" id="608512"/>
    <lineage>
        <taxon>Eukaryota</taxon>
        <taxon>Viridiplantae</taxon>
        <taxon>Streptophyta</taxon>
        <taxon>Embryophyta</taxon>
        <taxon>Tracheophyta</taxon>
        <taxon>Spermatophyta</taxon>
        <taxon>Magnoliopsida</taxon>
        <taxon>eudicotyledons</taxon>
        <taxon>Gunneridae</taxon>
        <taxon>Pentapetalae</taxon>
        <taxon>asterids</taxon>
        <taxon>lamiids</taxon>
        <taxon>Lamiales</taxon>
        <taxon>Lamiaceae</taxon>
        <taxon>Nepetoideae</taxon>
        <taxon>Elsholtzieae</taxon>
        <taxon>Perilla</taxon>
    </lineage>
</organism>
<evidence type="ECO:0000256" key="7">
    <source>
        <dbReference type="SAM" id="MobiDB-lite"/>
    </source>
</evidence>
<name>A0AAD4J4Z2_PERFH</name>
<dbReference type="InterPro" id="IPR041412">
    <property type="entry name" value="Xrn1_helical"/>
</dbReference>
<evidence type="ECO:0000256" key="6">
    <source>
        <dbReference type="PIRNR" id="PIRNR037239"/>
    </source>
</evidence>
<feature type="region of interest" description="Disordered" evidence="7">
    <location>
        <begin position="245"/>
        <end position="270"/>
    </location>
</feature>
<reference evidence="10 11" key="1">
    <citation type="journal article" date="2021" name="Nat. Commun.">
        <title>Incipient diploidization of the medicinal plant Perilla within 10,000 years.</title>
        <authorList>
            <person name="Zhang Y."/>
            <person name="Shen Q."/>
            <person name="Leng L."/>
            <person name="Zhang D."/>
            <person name="Chen S."/>
            <person name="Shi Y."/>
            <person name="Ning Z."/>
            <person name="Chen S."/>
        </authorList>
    </citation>
    <scope>NUCLEOTIDE SEQUENCE [LARGE SCALE GENOMIC DNA]</scope>
    <source>
        <strain evidence="11">cv. PC099</strain>
    </source>
</reference>
<dbReference type="GO" id="GO:0000956">
    <property type="term" value="P:nuclear-transcribed mRNA catabolic process"/>
    <property type="evidence" value="ECO:0007669"/>
    <property type="project" value="TreeGrafter"/>
</dbReference>
<feature type="region of interest" description="Disordered" evidence="7">
    <location>
        <begin position="846"/>
        <end position="886"/>
    </location>
</feature>
<dbReference type="PIRSF" id="PIRSF037239">
    <property type="entry name" value="Exonuclease_Xrn2"/>
    <property type="match status" value="1"/>
</dbReference>
<dbReference type="GO" id="GO:0006397">
    <property type="term" value="P:mRNA processing"/>
    <property type="evidence" value="ECO:0007669"/>
    <property type="project" value="UniProtKB-UniRule"/>
</dbReference>
<dbReference type="Gene3D" id="1.25.40.1050">
    <property type="match status" value="1"/>
</dbReference>
<comment type="function">
    <text evidence="6">Possesses 5'-&gt;3' exoribonuclease activity. Acts as an endogenous post-transcriptional gene silencing (PTGS) suppressor.</text>
</comment>
<dbReference type="EMBL" id="SDAM02000154">
    <property type="protein sequence ID" value="KAH6827044.1"/>
    <property type="molecule type" value="Genomic_DNA"/>
</dbReference>
<evidence type="ECO:0000313" key="11">
    <source>
        <dbReference type="Proteomes" id="UP001190926"/>
    </source>
</evidence>
<feature type="domain" description="Xrn1 N-terminal" evidence="8">
    <location>
        <begin position="1"/>
        <end position="238"/>
    </location>
</feature>
<gene>
    <name evidence="10" type="ORF">C2S53_018526</name>
</gene>
<dbReference type="GO" id="GO:0005634">
    <property type="term" value="C:nucleus"/>
    <property type="evidence" value="ECO:0007669"/>
    <property type="project" value="InterPro"/>
</dbReference>
<feature type="compositionally biased region" description="Polar residues" evidence="7">
    <location>
        <begin position="960"/>
        <end position="972"/>
    </location>
</feature>
<comment type="caution">
    <text evidence="10">The sequence shown here is derived from an EMBL/GenBank/DDBJ whole genome shotgun (WGS) entry which is preliminary data.</text>
</comment>
<protein>
    <recommendedName>
        <fullName evidence="6">5'-3' exoribonuclease</fullName>
        <ecNumber evidence="6">3.1.13.-</ecNumber>
    </recommendedName>
</protein>
<feature type="domain" description="Xrn1 helical" evidence="9">
    <location>
        <begin position="330"/>
        <end position="783"/>
    </location>
</feature>
<accession>A0AAD4J4Z2</accession>
<evidence type="ECO:0000256" key="3">
    <source>
        <dbReference type="ARBA" id="ARBA00022722"/>
    </source>
</evidence>
<dbReference type="EC" id="3.1.13.-" evidence="6"/>
<keyword evidence="2 6" id="KW-0507">mRNA processing</keyword>
<keyword evidence="3 6" id="KW-0540">Nuclease</keyword>
<dbReference type="PANTHER" id="PTHR12341:SF62">
    <property type="entry name" value="5'-3' EXORIBONUCLEASE 3-LIKE"/>
    <property type="match status" value="1"/>
</dbReference>
<evidence type="ECO:0000256" key="5">
    <source>
        <dbReference type="ARBA" id="ARBA00022839"/>
    </source>
</evidence>
<keyword evidence="4 6" id="KW-0378">Hydrolase</keyword>
<keyword evidence="11" id="KW-1185">Reference proteome</keyword>
<dbReference type="AlphaFoldDB" id="A0AAD4J4Z2"/>
<proteinExistence type="inferred from homology"/>
<evidence type="ECO:0000256" key="2">
    <source>
        <dbReference type="ARBA" id="ARBA00022664"/>
    </source>
</evidence>
<evidence type="ECO:0000259" key="9">
    <source>
        <dbReference type="Pfam" id="PF17846"/>
    </source>
</evidence>
<comment type="similarity">
    <text evidence="1 6">Belongs to the 5'-3' exonuclease family. XRN2/RAT1 subfamily.</text>
</comment>
<dbReference type="Proteomes" id="UP001190926">
    <property type="component" value="Unassembled WGS sequence"/>
</dbReference>
<dbReference type="Pfam" id="PF03159">
    <property type="entry name" value="XRN_N"/>
    <property type="match status" value="1"/>
</dbReference>
<sequence>MGVPSFYRWLVNKYPKIVSDAAAGGENPPEFDNMYLDMNGIIHPCFHPDDNLFPPTSFDEVFRNMHDYIDRLIDIIRPRKLLFMAIDGVAPRAKMNQQRARRFRAAKDAELTEVTEELLRKQFEKEGKVVLPKEESELSDSNVITPGTEFMHMLSKNLRWYVSQRMNENPAWGDLKVILSDDKAPGEGEHKIMSFIRAQRLFPGYDPNTRHCLYGLDADLIMLALGTHEVHFSILREEVLPPNRDLSNGTSLENGRRATTHSEKSRGWFKEDPWQPSSCELVIDTAKLASSQEAHFRVSKTQAYQILNISILREYLALDMEIPSFNKFECDLERIIDDFIFICFFAGNDFLPHIPSLEIHEGCIDLLMDVYKKEFQNLGGYLVNMQKVNDKKGGYIKLKQVERFILAVGAYEEKIFTKRTLLRDRRMSRILAEYRDAKIDEKNCLDEGTSSEAVDMYDIARIDGLKISAPDPAVDADMVLKNTRELKQKLKERMRNQSDLFKHGCFGTDKVKFGTPGWKERYYKEKFSAECSAEIESMRKSVVEKYIEGLCWVLLYYFSEIPSWIWFYPFYYAPFASDFRGASQMKVKFQKDQPFKPFDQLMAVLPPRSAHALPMPYKGLMVDEKSNLIDFYPKEFKTDLDGKRFMWQGICKLPFIEEDRLLLATRKLQSELKDSEKSRNVHTPHRLFMRRSSKFCQKLLSCQARLDSEKINGAIMMESEIDGIKGALHLMMHDDLTETDEYRRCNRFIDDMICMYYDTPQGFQHVPRLLEGVKCPERTVNKDEIGETTLWHEHHGSGSSSRNNYMFQNQNPDLVFRAQDHGFSSGRGKTPAAEILNHFPSNHVGSFNPSYRPAGENSSYRDYGSRGDQPSGTPYIPREGSYRRGDYGGSEGYRKWGSNHHGTSNYRPLEAGINFRQLPVNRSACEDWRANKPSLGDGSQRNYVDRTVAGEGWGRSYAQVSGSGYRQQQSLAPNGGRGQGQGRGRGRGWSAY</sequence>
<dbReference type="InterPro" id="IPR004859">
    <property type="entry name" value="Xrn1_N"/>
</dbReference>
<evidence type="ECO:0000313" key="10">
    <source>
        <dbReference type="EMBL" id="KAH6827044.1"/>
    </source>
</evidence>
<dbReference type="GO" id="GO:0003723">
    <property type="term" value="F:RNA binding"/>
    <property type="evidence" value="ECO:0007669"/>
    <property type="project" value="TreeGrafter"/>
</dbReference>
<dbReference type="GO" id="GO:0004534">
    <property type="term" value="F:5'-3' RNA exonuclease activity"/>
    <property type="evidence" value="ECO:0007669"/>
    <property type="project" value="UniProtKB-UniRule"/>
</dbReference>
<evidence type="ECO:0000259" key="8">
    <source>
        <dbReference type="Pfam" id="PF03159"/>
    </source>
</evidence>
<evidence type="ECO:0000256" key="1">
    <source>
        <dbReference type="ARBA" id="ARBA00006994"/>
    </source>
</evidence>
<dbReference type="InterPro" id="IPR017151">
    <property type="entry name" value="Xrn2/3/4"/>
</dbReference>